<dbReference type="InterPro" id="IPR036163">
    <property type="entry name" value="HMA_dom_sf"/>
</dbReference>
<accession>A0A0D2BYZ7</accession>
<dbReference type="RefSeq" id="XP_016236725.1">
    <property type="nucleotide sequence ID" value="XM_016380898.1"/>
</dbReference>
<protein>
    <recommendedName>
        <fullName evidence="2">HMA domain-containing protein</fullName>
    </recommendedName>
</protein>
<proteinExistence type="predicted"/>
<dbReference type="HOGENOM" id="CLU_1348945_0_0_1"/>
<dbReference type="PROSITE" id="PS50846">
    <property type="entry name" value="HMA_2"/>
    <property type="match status" value="1"/>
</dbReference>
<dbReference type="STRING" id="91928.A0A0D2BYZ7"/>
<name>A0A0D2BYZ7_9EURO</name>
<evidence type="ECO:0000313" key="3">
    <source>
        <dbReference type="EMBL" id="KIW16509.1"/>
    </source>
</evidence>
<evidence type="ECO:0000256" key="1">
    <source>
        <dbReference type="SAM" id="MobiDB-lite"/>
    </source>
</evidence>
<dbReference type="Gene3D" id="3.30.70.100">
    <property type="match status" value="1"/>
</dbReference>
<feature type="domain" description="HMA" evidence="2">
    <location>
        <begin position="61"/>
        <end position="127"/>
    </location>
</feature>
<gene>
    <name evidence="3" type="ORF">PV08_06564</name>
</gene>
<dbReference type="SUPFAM" id="SSF55008">
    <property type="entry name" value="HMA, heavy metal-associated domain"/>
    <property type="match status" value="1"/>
</dbReference>
<feature type="region of interest" description="Disordered" evidence="1">
    <location>
        <begin position="34"/>
        <end position="58"/>
    </location>
</feature>
<dbReference type="Pfam" id="PF00403">
    <property type="entry name" value="HMA"/>
    <property type="match status" value="1"/>
</dbReference>
<organism evidence="3 4">
    <name type="scientific">Exophiala spinifera</name>
    <dbReference type="NCBI Taxonomy" id="91928"/>
    <lineage>
        <taxon>Eukaryota</taxon>
        <taxon>Fungi</taxon>
        <taxon>Dikarya</taxon>
        <taxon>Ascomycota</taxon>
        <taxon>Pezizomycotina</taxon>
        <taxon>Eurotiomycetes</taxon>
        <taxon>Chaetothyriomycetidae</taxon>
        <taxon>Chaetothyriales</taxon>
        <taxon>Herpotrichiellaceae</taxon>
        <taxon>Exophiala</taxon>
    </lineage>
</organism>
<dbReference type="InterPro" id="IPR006121">
    <property type="entry name" value="HMA_dom"/>
</dbReference>
<sequence length="203" mass="22121">MACCYIAAFCVGQLVKTCQFLDLDQTIQYNDERDPTIASGKAQDDTRDGGPESYNDNTDQTSVILSIDGMTCSTCVQTVNEALELLDEVKEVRTSLQTNESVVLSTGKHLDNARLIDVVRETGYEARLGSRTHSEVLELLQLKKDLALLRASFSGLARYGASLQLLASTGSIAGRWSSESFAAATWVGVVRLSQVLITVISQY</sequence>
<evidence type="ECO:0000313" key="4">
    <source>
        <dbReference type="Proteomes" id="UP000053328"/>
    </source>
</evidence>
<dbReference type="OrthoDB" id="432719at2759"/>
<dbReference type="CDD" id="cd00371">
    <property type="entry name" value="HMA"/>
    <property type="match status" value="1"/>
</dbReference>
<dbReference type="EMBL" id="KN847495">
    <property type="protein sequence ID" value="KIW16509.1"/>
    <property type="molecule type" value="Genomic_DNA"/>
</dbReference>
<keyword evidence="4" id="KW-1185">Reference proteome</keyword>
<reference evidence="3 4" key="1">
    <citation type="submission" date="2015-01" db="EMBL/GenBank/DDBJ databases">
        <title>The Genome Sequence of Exophiala spinifera CBS89968.</title>
        <authorList>
            <consortium name="The Broad Institute Genomics Platform"/>
            <person name="Cuomo C."/>
            <person name="de Hoog S."/>
            <person name="Gorbushina A."/>
            <person name="Stielow B."/>
            <person name="Teixiera M."/>
            <person name="Abouelleil A."/>
            <person name="Chapman S.B."/>
            <person name="Priest M."/>
            <person name="Young S.K."/>
            <person name="Wortman J."/>
            <person name="Nusbaum C."/>
            <person name="Birren B."/>
        </authorList>
    </citation>
    <scope>NUCLEOTIDE SEQUENCE [LARGE SCALE GENOMIC DNA]</scope>
    <source>
        <strain evidence="3 4">CBS 89968</strain>
    </source>
</reference>
<evidence type="ECO:0000259" key="2">
    <source>
        <dbReference type="PROSITE" id="PS50846"/>
    </source>
</evidence>
<dbReference type="GO" id="GO:0046872">
    <property type="term" value="F:metal ion binding"/>
    <property type="evidence" value="ECO:0007669"/>
    <property type="project" value="InterPro"/>
</dbReference>
<dbReference type="AlphaFoldDB" id="A0A0D2BYZ7"/>
<dbReference type="Proteomes" id="UP000053328">
    <property type="component" value="Unassembled WGS sequence"/>
</dbReference>
<dbReference type="VEuPathDB" id="FungiDB:PV08_06564"/>
<dbReference type="GeneID" id="27333647"/>